<sequence length="526" mass="58188">MSSPAFQNCLAVYPFALSFPTAAQPTKHPTSPRTWPCRTTPFYQTPVKCGPIMALSLDKVVLVDMDNTLVDFDLEFGKRWVAERPSDSLDLIKQREHFELEQNFSADLKPLAIKIMSQPGFFISFEPQPYAVEAIKEMTAAGLHVLLCTAPLPFQWETCVAEKYAWVRRHLGEEFLTRIIITRDKTVVKGRVLIDDKPRVAGACEKPEWTHIVFDQPYNRKVEEQPRLKSWRDWRPVLQNHFELPQVSPTHALISTRPHPVFARNEPPNRNRNNTTPTMATLNQHHVYAGVPNTTRGEPSRISADPTGTTDDIVYACGRVAVVRSASAPLKARIFSLHTAQVTVVVYSRDGSLVASGDAHGFIRLWDPKTVAQKSEISAMAGPVRDIAFDHAGKFLACVGDARGSYAKVLKLPTGGAAGACQGHTKRVIACDISSKKPSFVATGSEDMSVGLFKGPPVRDIDTPKFLRHHTAFVNDVRFSPDGTKLALASSDRKATIVDTGSDEIIATLEGHAASVTVPQHYHVRK</sequence>
<dbReference type="SMART" id="SM00320">
    <property type="entry name" value="WD40"/>
    <property type="match status" value="4"/>
</dbReference>
<dbReference type="EMBL" id="HG001843">
    <property type="protein sequence ID" value="CDF77525.1"/>
    <property type="molecule type" value="Genomic_DNA"/>
</dbReference>
<feature type="active site" description="Nucleophile" evidence="1">
    <location>
        <position position="64"/>
    </location>
</feature>
<dbReference type="Pfam" id="PF06941">
    <property type="entry name" value="NT5C"/>
    <property type="match status" value="1"/>
</dbReference>
<dbReference type="GeneID" id="17325025"/>
<dbReference type="Gene3D" id="3.40.50.1000">
    <property type="entry name" value="HAD superfamily/HAD-like"/>
    <property type="match status" value="1"/>
</dbReference>
<gene>
    <name evidence="3" type="ORF">CHC_T00005387001</name>
</gene>
<dbReference type="RefSeq" id="XP_005717309.1">
    <property type="nucleotide sequence ID" value="XM_005717252.1"/>
</dbReference>
<evidence type="ECO:0000313" key="4">
    <source>
        <dbReference type="Proteomes" id="UP000012073"/>
    </source>
</evidence>
<dbReference type="SFLD" id="SFLDS00003">
    <property type="entry name" value="Haloacid_Dehalogenase"/>
    <property type="match status" value="1"/>
</dbReference>
<dbReference type="InterPro" id="IPR015943">
    <property type="entry name" value="WD40/YVTN_repeat-like_dom_sf"/>
</dbReference>
<evidence type="ECO:0000313" key="3">
    <source>
        <dbReference type="EMBL" id="CDF77525.1"/>
    </source>
</evidence>
<dbReference type="PANTHER" id="PTHR16504">
    <property type="entry name" value="5'(3')-DEOXYRIBONUCLEOTIDASE"/>
    <property type="match status" value="1"/>
</dbReference>
<protein>
    <submittedName>
        <fullName evidence="3">Uncharacterized protein</fullName>
    </submittedName>
</protein>
<dbReference type="Gene3D" id="1.10.40.40">
    <property type="entry name" value="Deoxyribonucleotidase, domain 2"/>
    <property type="match status" value="1"/>
</dbReference>
<dbReference type="InterPro" id="IPR001680">
    <property type="entry name" value="WD40_rpt"/>
</dbReference>
<dbReference type="Pfam" id="PF00400">
    <property type="entry name" value="WD40"/>
    <property type="match status" value="3"/>
</dbReference>
<evidence type="ECO:0000256" key="2">
    <source>
        <dbReference type="PROSITE-ProRule" id="PRU00221"/>
    </source>
</evidence>
<dbReference type="SFLD" id="SFLDG01126">
    <property type="entry name" value="C1.2:_Nucleotidase_Like"/>
    <property type="match status" value="1"/>
</dbReference>
<dbReference type="InterPro" id="IPR010708">
    <property type="entry name" value="5'(3')-deoxyribonucleotidase"/>
</dbReference>
<dbReference type="SUPFAM" id="SSF56784">
    <property type="entry name" value="HAD-like"/>
    <property type="match status" value="1"/>
</dbReference>
<feature type="repeat" description="WD" evidence="2">
    <location>
        <begin position="335"/>
        <end position="367"/>
    </location>
</feature>
<dbReference type="KEGG" id="ccp:CHC_T00005387001"/>
<dbReference type="PROSITE" id="PS50294">
    <property type="entry name" value="WD_REPEATS_REGION"/>
    <property type="match status" value="1"/>
</dbReference>
<reference evidence="4" key="1">
    <citation type="journal article" date="2013" name="Proc. Natl. Acad. Sci. U.S.A.">
        <title>Genome structure and metabolic features in the red seaweed Chondrus crispus shed light on evolution of the Archaeplastida.</title>
        <authorList>
            <person name="Collen J."/>
            <person name="Porcel B."/>
            <person name="Carre W."/>
            <person name="Ball S.G."/>
            <person name="Chaparro C."/>
            <person name="Tonon T."/>
            <person name="Barbeyron T."/>
            <person name="Michel G."/>
            <person name="Noel B."/>
            <person name="Valentin K."/>
            <person name="Elias M."/>
            <person name="Artiguenave F."/>
            <person name="Arun A."/>
            <person name="Aury J.M."/>
            <person name="Barbosa-Neto J.F."/>
            <person name="Bothwell J.H."/>
            <person name="Bouget F.Y."/>
            <person name="Brillet L."/>
            <person name="Cabello-Hurtado F."/>
            <person name="Capella-Gutierrez S."/>
            <person name="Charrier B."/>
            <person name="Cladiere L."/>
            <person name="Cock J.M."/>
            <person name="Coelho S.M."/>
            <person name="Colleoni C."/>
            <person name="Czjzek M."/>
            <person name="Da Silva C."/>
            <person name="Delage L."/>
            <person name="Denoeud F."/>
            <person name="Deschamps P."/>
            <person name="Dittami S.M."/>
            <person name="Gabaldon T."/>
            <person name="Gachon C.M."/>
            <person name="Groisillier A."/>
            <person name="Herve C."/>
            <person name="Jabbari K."/>
            <person name="Katinka M."/>
            <person name="Kloareg B."/>
            <person name="Kowalczyk N."/>
            <person name="Labadie K."/>
            <person name="Leblanc C."/>
            <person name="Lopez P.J."/>
            <person name="McLachlan D.H."/>
            <person name="Meslet-Cladiere L."/>
            <person name="Moustafa A."/>
            <person name="Nehr Z."/>
            <person name="Nyvall Collen P."/>
            <person name="Panaud O."/>
            <person name="Partensky F."/>
            <person name="Poulain J."/>
            <person name="Rensing S.A."/>
            <person name="Rousvoal S."/>
            <person name="Samson G."/>
            <person name="Symeonidi A."/>
            <person name="Weissenbach J."/>
            <person name="Zambounis A."/>
            <person name="Wincker P."/>
            <person name="Boyen C."/>
        </authorList>
    </citation>
    <scope>NUCLEOTIDE SEQUENCE [LARGE SCALE GENOMIC DNA]</scope>
    <source>
        <strain evidence="4">cv. Stackhouse</strain>
    </source>
</reference>
<dbReference type="PANTHER" id="PTHR16504:SF4">
    <property type="entry name" value="5'(3')-DEOXYRIBONUCLEOTIDASE"/>
    <property type="match status" value="1"/>
</dbReference>
<accession>S0F2Z8</accession>
<dbReference type="InterPro" id="IPR036322">
    <property type="entry name" value="WD40_repeat_dom_sf"/>
</dbReference>
<keyword evidence="2" id="KW-0853">WD repeat</keyword>
<feature type="repeat" description="WD" evidence="2">
    <location>
        <begin position="467"/>
        <end position="508"/>
    </location>
</feature>
<dbReference type="GO" id="GO:0008253">
    <property type="term" value="F:5'-nucleotidase activity"/>
    <property type="evidence" value="ECO:0007669"/>
    <property type="project" value="InterPro"/>
</dbReference>
<dbReference type="Gene3D" id="2.130.10.10">
    <property type="entry name" value="YVTN repeat-like/Quinoprotein amine dehydrogenase"/>
    <property type="match status" value="1"/>
</dbReference>
<dbReference type="STRING" id="2769.S0F2Z8"/>
<dbReference type="Proteomes" id="UP000012073">
    <property type="component" value="Unassembled WGS sequence"/>
</dbReference>
<dbReference type="SUPFAM" id="SSF50978">
    <property type="entry name" value="WD40 repeat-like"/>
    <property type="match status" value="1"/>
</dbReference>
<evidence type="ECO:0000256" key="1">
    <source>
        <dbReference type="PIRSR" id="PIRSR610708-1"/>
    </source>
</evidence>
<dbReference type="OrthoDB" id="10248475at2759"/>
<organism evidence="3 4">
    <name type="scientific">Chondrus crispus</name>
    <name type="common">Carrageen Irish moss</name>
    <name type="synonym">Polymorpha crispa</name>
    <dbReference type="NCBI Taxonomy" id="2769"/>
    <lineage>
        <taxon>Eukaryota</taxon>
        <taxon>Rhodophyta</taxon>
        <taxon>Florideophyceae</taxon>
        <taxon>Rhodymeniophycidae</taxon>
        <taxon>Gigartinales</taxon>
        <taxon>Gigartinaceae</taxon>
        <taxon>Chondrus</taxon>
    </lineage>
</organism>
<dbReference type="GO" id="GO:0009223">
    <property type="term" value="P:pyrimidine deoxyribonucleotide catabolic process"/>
    <property type="evidence" value="ECO:0007669"/>
    <property type="project" value="TreeGrafter"/>
</dbReference>
<dbReference type="SFLD" id="SFLDG01145">
    <property type="entry name" value="C1.2.1"/>
    <property type="match status" value="1"/>
</dbReference>
<name>S0F2Z8_CHOCR</name>
<dbReference type="InterPro" id="IPR023214">
    <property type="entry name" value="HAD_sf"/>
</dbReference>
<proteinExistence type="predicted"/>
<dbReference type="AlphaFoldDB" id="S0F2Z8"/>
<feature type="active site" description="Proton donor" evidence="1">
    <location>
        <position position="66"/>
    </location>
</feature>
<dbReference type="Gramene" id="CDF77525">
    <property type="protein sequence ID" value="CDF77525"/>
    <property type="gene ID" value="CHC_T00005387001"/>
</dbReference>
<dbReference type="PROSITE" id="PS50082">
    <property type="entry name" value="WD_REPEATS_2"/>
    <property type="match status" value="2"/>
</dbReference>
<keyword evidence="4" id="KW-1185">Reference proteome</keyword>
<dbReference type="InterPro" id="IPR036412">
    <property type="entry name" value="HAD-like_sf"/>
</dbReference>